<gene>
    <name evidence="1" type="ORF">T4B_604</name>
    <name evidence="2" type="ORF">T4C_8268</name>
</gene>
<dbReference type="EMBL" id="JYDS01000450">
    <property type="protein sequence ID" value="KRZ05927.1"/>
    <property type="molecule type" value="Genomic_DNA"/>
</dbReference>
<organism evidence="2 4">
    <name type="scientific">Trichinella pseudospiralis</name>
    <name type="common">Parasitic roundworm</name>
    <dbReference type="NCBI Taxonomy" id="6337"/>
    <lineage>
        <taxon>Eukaryota</taxon>
        <taxon>Metazoa</taxon>
        <taxon>Ecdysozoa</taxon>
        <taxon>Nematoda</taxon>
        <taxon>Enoplea</taxon>
        <taxon>Dorylaimia</taxon>
        <taxon>Trichinellida</taxon>
        <taxon>Trichinellidae</taxon>
        <taxon>Trichinella</taxon>
    </lineage>
</organism>
<dbReference type="Proteomes" id="UP000054805">
    <property type="component" value="Unassembled WGS sequence"/>
</dbReference>
<dbReference type="Proteomes" id="UP000054826">
    <property type="component" value="Unassembled WGS sequence"/>
</dbReference>
<protein>
    <submittedName>
        <fullName evidence="2">Uncharacterized protein</fullName>
    </submittedName>
</protein>
<dbReference type="AlphaFoldDB" id="A0A0V1JZQ5"/>
<accession>A0A0V1JZQ5</accession>
<name>A0A0V1JZQ5_TRIPS</name>
<sequence length="60" mass="6907">MARRFVALGNAVDFIESLSPSAQLNVEICQLLADQDIWKICHIWISEEMSQHIFFEQNLG</sequence>
<proteinExistence type="predicted"/>
<evidence type="ECO:0000313" key="3">
    <source>
        <dbReference type="Proteomes" id="UP000054805"/>
    </source>
</evidence>
<comment type="caution">
    <text evidence="2">The sequence shown here is derived from an EMBL/GenBank/DDBJ whole genome shotgun (WGS) entry which is preliminary data.</text>
</comment>
<evidence type="ECO:0000313" key="1">
    <source>
        <dbReference type="EMBL" id="KRZ05927.1"/>
    </source>
</evidence>
<reference evidence="3 4" key="1">
    <citation type="submission" date="2015-01" db="EMBL/GenBank/DDBJ databases">
        <title>Evolution of Trichinella species and genotypes.</title>
        <authorList>
            <person name="Korhonen P.K."/>
            <person name="Edoardo P."/>
            <person name="Giuseppe L.R."/>
            <person name="Gasser R.B."/>
        </authorList>
    </citation>
    <scope>NUCLEOTIDE SEQUENCE [LARGE SCALE GENOMIC DNA]</scope>
    <source>
        <strain evidence="2">ISS176</strain>
        <strain evidence="1">ISS588</strain>
    </source>
</reference>
<dbReference type="EMBL" id="JYDV01000026">
    <property type="protein sequence ID" value="KRZ40458.1"/>
    <property type="molecule type" value="Genomic_DNA"/>
</dbReference>
<evidence type="ECO:0000313" key="4">
    <source>
        <dbReference type="Proteomes" id="UP000054826"/>
    </source>
</evidence>
<keyword evidence="3" id="KW-1185">Reference proteome</keyword>
<evidence type="ECO:0000313" key="2">
    <source>
        <dbReference type="EMBL" id="KRZ40458.1"/>
    </source>
</evidence>